<dbReference type="SUPFAM" id="SSF52540">
    <property type="entry name" value="P-loop containing nucleoside triphosphate hydrolases"/>
    <property type="match status" value="1"/>
</dbReference>
<evidence type="ECO:0000313" key="2">
    <source>
        <dbReference type="Proteomes" id="UP000095256"/>
    </source>
</evidence>
<accession>A0A1E5KWJ2</accession>
<keyword evidence="2" id="KW-1185">Reference proteome</keyword>
<name>A0A1E5KWJ2_9ENTE</name>
<evidence type="ECO:0008006" key="3">
    <source>
        <dbReference type="Google" id="ProtNLM"/>
    </source>
</evidence>
<gene>
    <name evidence="1" type="ORF">BCR26_13865</name>
</gene>
<protein>
    <recommendedName>
        <fullName evidence="3">ABC transporter domain-containing protein</fullName>
    </recommendedName>
</protein>
<dbReference type="EMBL" id="MIEK01000025">
    <property type="protein sequence ID" value="OEH82243.1"/>
    <property type="molecule type" value="Genomic_DNA"/>
</dbReference>
<dbReference type="RefSeq" id="WP_069698804.1">
    <property type="nucleotide sequence ID" value="NZ_JAGGMA010000032.1"/>
</dbReference>
<evidence type="ECO:0000313" key="1">
    <source>
        <dbReference type="EMBL" id="OEH82243.1"/>
    </source>
</evidence>
<dbReference type="AlphaFoldDB" id="A0A1E5KWJ2"/>
<dbReference type="Proteomes" id="UP000095256">
    <property type="component" value="Unassembled WGS sequence"/>
</dbReference>
<dbReference type="Gene3D" id="3.40.50.300">
    <property type="entry name" value="P-loop containing nucleotide triphosphate hydrolases"/>
    <property type="match status" value="1"/>
</dbReference>
<dbReference type="OrthoDB" id="2182675at2"/>
<organism evidence="1 2">
    <name type="scientific">Enterococcus rivorum</name>
    <dbReference type="NCBI Taxonomy" id="762845"/>
    <lineage>
        <taxon>Bacteria</taxon>
        <taxon>Bacillati</taxon>
        <taxon>Bacillota</taxon>
        <taxon>Bacilli</taxon>
        <taxon>Lactobacillales</taxon>
        <taxon>Enterococcaceae</taxon>
        <taxon>Enterococcus</taxon>
    </lineage>
</organism>
<proteinExistence type="predicted"/>
<comment type="caution">
    <text evidence="1">The sequence shown here is derived from an EMBL/GenBank/DDBJ whole genome shotgun (WGS) entry which is preliminary data.</text>
</comment>
<dbReference type="InterPro" id="IPR027417">
    <property type="entry name" value="P-loop_NTPase"/>
</dbReference>
<dbReference type="STRING" id="762845.BCR26_13865"/>
<reference evidence="1 2" key="1">
    <citation type="submission" date="2016-09" db="EMBL/GenBank/DDBJ databases">
        <authorList>
            <person name="Capua I."/>
            <person name="De Benedictis P."/>
            <person name="Joannis T."/>
            <person name="Lombin L.H."/>
            <person name="Cattoli G."/>
        </authorList>
    </citation>
    <scope>NUCLEOTIDE SEQUENCE [LARGE SCALE GENOMIC DNA]</scope>
    <source>
        <strain evidence="1 2">LMG 25899</strain>
    </source>
</reference>
<sequence>MTHSLNNEHHLDKLMDLFQAQKITVILDQQSLKSDCYFLLDQSFHFKHSLSIGFVLAENPFLPYLSLKQNLFVGSSIKNKEQKKKANQFFTYLGIDSSILIKPLEALNFYEQIKLQLCRMLLLDKDIIIIDDIFKELSIFQRQELLPLLQKIAKADKKAILILTEDSKIAESPYMDEVIKIA</sequence>